<dbReference type="Pfam" id="PF00209">
    <property type="entry name" value="SNF"/>
    <property type="match status" value="2"/>
</dbReference>
<dbReference type="PANTHER" id="PTHR42948">
    <property type="entry name" value="TRANSPORTER"/>
    <property type="match status" value="1"/>
</dbReference>
<feature type="transmembrane region" description="Helical" evidence="6">
    <location>
        <begin position="444"/>
        <end position="463"/>
    </location>
</feature>
<feature type="transmembrane region" description="Helical" evidence="6">
    <location>
        <begin position="235"/>
        <end position="255"/>
    </location>
</feature>
<feature type="transmembrane region" description="Helical" evidence="6">
    <location>
        <begin position="332"/>
        <end position="360"/>
    </location>
</feature>
<feature type="transmembrane region" description="Helical" evidence="6">
    <location>
        <begin position="161"/>
        <end position="181"/>
    </location>
</feature>
<feature type="transmembrane region" description="Helical" evidence="6">
    <location>
        <begin position="483"/>
        <end position="503"/>
    </location>
</feature>
<dbReference type="CDD" id="cd10334">
    <property type="entry name" value="SLC6sbd_u1"/>
    <property type="match status" value="1"/>
</dbReference>
<evidence type="ECO:0000256" key="6">
    <source>
        <dbReference type="SAM" id="Phobius"/>
    </source>
</evidence>
<keyword evidence="2" id="KW-0813">Transport</keyword>
<dbReference type="AlphaFoldDB" id="A0A6M8BAS1"/>
<evidence type="ECO:0000313" key="7">
    <source>
        <dbReference type="EMBL" id="QKD79905.1"/>
    </source>
</evidence>
<dbReference type="PROSITE" id="PS50267">
    <property type="entry name" value="NA_NEUROTRAN_SYMP_3"/>
    <property type="match status" value="1"/>
</dbReference>
<reference evidence="7 8" key="1">
    <citation type="submission" date="2020-05" db="EMBL/GenBank/DDBJ databases">
        <title>Actinomyces sp. zg-325.</title>
        <authorList>
            <person name="Yang C."/>
        </authorList>
    </citation>
    <scope>NUCLEOTIDE SEQUENCE [LARGE SCALE GENOMIC DNA]</scope>
    <source>
        <strain evidence="8">zg-325</strain>
    </source>
</reference>
<dbReference type="PRINTS" id="PR00176">
    <property type="entry name" value="NANEUSMPORT"/>
</dbReference>
<evidence type="ECO:0000256" key="2">
    <source>
        <dbReference type="ARBA" id="ARBA00022448"/>
    </source>
</evidence>
<gene>
    <name evidence="7" type="ORF">HPC72_06350</name>
</gene>
<proteinExistence type="predicted"/>
<dbReference type="Proteomes" id="UP000504752">
    <property type="component" value="Chromosome"/>
</dbReference>
<dbReference type="KEGG" id="amam:HPC72_06350"/>
<dbReference type="InterPro" id="IPR037272">
    <property type="entry name" value="SNS_sf"/>
</dbReference>
<dbReference type="GO" id="GO:0016020">
    <property type="term" value="C:membrane"/>
    <property type="evidence" value="ECO:0007669"/>
    <property type="project" value="UniProtKB-SubCell"/>
</dbReference>
<dbReference type="RefSeq" id="WP_159523390.1">
    <property type="nucleotide sequence ID" value="NZ_CP053642.1"/>
</dbReference>
<dbReference type="SUPFAM" id="SSF161070">
    <property type="entry name" value="SNF-like"/>
    <property type="match status" value="1"/>
</dbReference>
<feature type="transmembrane region" description="Helical" evidence="6">
    <location>
        <begin position="193"/>
        <end position="215"/>
    </location>
</feature>
<evidence type="ECO:0000256" key="4">
    <source>
        <dbReference type="ARBA" id="ARBA00022989"/>
    </source>
</evidence>
<keyword evidence="8" id="KW-1185">Reference proteome</keyword>
<keyword evidence="3 6" id="KW-0812">Transmembrane</keyword>
<feature type="transmembrane region" description="Helical" evidence="6">
    <location>
        <begin position="402"/>
        <end position="423"/>
    </location>
</feature>
<keyword evidence="4 6" id="KW-1133">Transmembrane helix</keyword>
<evidence type="ECO:0000256" key="3">
    <source>
        <dbReference type="ARBA" id="ARBA00022692"/>
    </source>
</evidence>
<feature type="transmembrane region" description="Helical" evidence="6">
    <location>
        <begin position="372"/>
        <end position="390"/>
    </location>
</feature>
<feature type="transmembrane region" description="Helical" evidence="6">
    <location>
        <begin position="97"/>
        <end position="121"/>
    </location>
</feature>
<dbReference type="InterPro" id="IPR000175">
    <property type="entry name" value="Na/ntran_symport"/>
</dbReference>
<keyword evidence="5 6" id="KW-0472">Membrane</keyword>
<protein>
    <submittedName>
        <fullName evidence="7">Sodium-dependent transporter</fullName>
    </submittedName>
</protein>
<evidence type="ECO:0000256" key="5">
    <source>
        <dbReference type="ARBA" id="ARBA00023136"/>
    </source>
</evidence>
<organism evidence="7 8">
    <name type="scientific">Actinomyces marmotae</name>
    <dbReference type="NCBI Taxonomy" id="2737173"/>
    <lineage>
        <taxon>Bacteria</taxon>
        <taxon>Bacillati</taxon>
        <taxon>Actinomycetota</taxon>
        <taxon>Actinomycetes</taxon>
        <taxon>Actinomycetales</taxon>
        <taxon>Actinomycetaceae</taxon>
        <taxon>Actinomyces</taxon>
    </lineage>
</organism>
<feature type="transmembrane region" description="Helical" evidence="6">
    <location>
        <begin position="267"/>
        <end position="290"/>
    </location>
</feature>
<comment type="subcellular location">
    <subcellularLocation>
        <location evidence="1">Membrane</location>
        <topology evidence="1">Multi-pass membrane protein</topology>
    </subcellularLocation>
</comment>
<feature type="transmembrane region" description="Helical" evidence="6">
    <location>
        <begin position="52"/>
        <end position="76"/>
    </location>
</feature>
<dbReference type="EMBL" id="CP053642">
    <property type="protein sequence ID" value="QKD79905.1"/>
    <property type="molecule type" value="Genomic_DNA"/>
</dbReference>
<accession>A0A6M8BAS1</accession>
<dbReference type="PANTHER" id="PTHR42948:SF1">
    <property type="entry name" value="TRANSPORTER"/>
    <property type="match status" value="1"/>
</dbReference>
<name>A0A6M8BAS1_9ACTO</name>
<evidence type="ECO:0000313" key="8">
    <source>
        <dbReference type="Proteomes" id="UP000504752"/>
    </source>
</evidence>
<evidence type="ECO:0000256" key="1">
    <source>
        <dbReference type="ARBA" id="ARBA00004141"/>
    </source>
</evidence>
<feature type="transmembrane region" description="Helical" evidence="6">
    <location>
        <begin position="21"/>
        <end position="40"/>
    </location>
</feature>
<dbReference type="NCBIfam" id="NF037979">
    <property type="entry name" value="Na_transp"/>
    <property type="match status" value="1"/>
</dbReference>
<sequence length="528" mass="56708">MSSSTDGASAARAPEREQWSGQLGFLFAAIGSAIGLGNIWRFPGVAYTNGGGAFMIPYIIALLFVGIPFLFLDYALGHRLRGSAPAVFRRLSRRFEWIGWWQVFICFVIMTYYAVVVAWALSYAVFSVTLAWGDDAGGFFSKYVGLDQFGDAAPSFSATPMAGVIIPLVIVWAFGIVTISRGVSNGVEKANRIFLPLLVVMFLGLVARSILLPGATGGLNALFTPDWSSLGDFKVWMAAFAQIFFSLSIGFGIMLTYASYLRPRSNLVGTGLVAAFANSSFEILAGIGVFSTLGFMAHAQGITVGEIDKISGPSLAFITFPTVISQMPGGPIFGVLFFASFAMAGLTSFISIIQVVVPGFSEKTGMSIPRTTLLVCLPSAALSLLLFGTASGLFDLDIVDAFINNIGVVGSAIIMCIGVTWVLRRAKPLQRHLNLVSETRVVGGWWRFLIAVVTPLALAYMLFQTVRSYVQDGYEGYSDAMIGAFGWGMLALGVVIVAALTLARWRTPVDDFTPIDLDAPLATIEKEN</sequence>